<organism evidence="2 3">
    <name type="scientific">Trueperella abortisuis</name>
    <dbReference type="NCBI Taxonomy" id="445930"/>
    <lineage>
        <taxon>Bacteria</taxon>
        <taxon>Bacillati</taxon>
        <taxon>Actinomycetota</taxon>
        <taxon>Actinomycetes</taxon>
        <taxon>Actinomycetales</taxon>
        <taxon>Actinomycetaceae</taxon>
        <taxon>Trueperella</taxon>
    </lineage>
</organism>
<feature type="domain" description="YdhG-like" evidence="1">
    <location>
        <begin position="18"/>
        <end position="110"/>
    </location>
</feature>
<evidence type="ECO:0000259" key="1">
    <source>
        <dbReference type="Pfam" id="PF08818"/>
    </source>
</evidence>
<reference evidence="2 3" key="1">
    <citation type="submission" date="2023-07" db="EMBL/GenBank/DDBJ databases">
        <title>Sequencing the genomes of 1000 actinobacteria strains.</title>
        <authorList>
            <person name="Klenk H.-P."/>
        </authorList>
    </citation>
    <scope>NUCLEOTIDE SEQUENCE [LARGE SCALE GENOMIC DNA]</scope>
    <source>
        <strain evidence="2 3">DSM 19515</strain>
    </source>
</reference>
<name>A0ABT9PGB5_9ACTO</name>
<gene>
    <name evidence="2" type="ORF">J2S45_000433</name>
</gene>
<sequence length="128" mass="15130">MALKTLDEFLATIPEGEKRDRMVAVLDWVREHYPQLELRIAWNQPMFTDHGTMIVGFSAATKHMAMAPERHTMIHFEDEMKARGTDFGKMFARQPWAKPFDYELLGMFIDYQLETKKNVTSFWMPQEQ</sequence>
<dbReference type="RefSeq" id="WP_296929468.1">
    <property type="nucleotide sequence ID" value="NZ_CP133407.1"/>
</dbReference>
<dbReference type="Pfam" id="PF08818">
    <property type="entry name" value="DUF1801"/>
    <property type="match status" value="1"/>
</dbReference>
<proteinExistence type="predicted"/>
<dbReference type="Proteomes" id="UP001230145">
    <property type="component" value="Unassembled WGS sequence"/>
</dbReference>
<comment type="caution">
    <text evidence="2">The sequence shown here is derived from an EMBL/GenBank/DDBJ whole genome shotgun (WGS) entry which is preliminary data.</text>
</comment>
<dbReference type="InterPro" id="IPR014922">
    <property type="entry name" value="YdhG-like"/>
</dbReference>
<evidence type="ECO:0000313" key="3">
    <source>
        <dbReference type="Proteomes" id="UP001230145"/>
    </source>
</evidence>
<keyword evidence="3" id="KW-1185">Reference proteome</keyword>
<dbReference type="SUPFAM" id="SSF159888">
    <property type="entry name" value="YdhG-like"/>
    <property type="match status" value="1"/>
</dbReference>
<dbReference type="EMBL" id="JAUSQL010000001">
    <property type="protein sequence ID" value="MDP9831754.1"/>
    <property type="molecule type" value="Genomic_DNA"/>
</dbReference>
<evidence type="ECO:0000313" key="2">
    <source>
        <dbReference type="EMBL" id="MDP9831754.1"/>
    </source>
</evidence>
<protein>
    <submittedName>
        <fullName evidence="2">Uncharacterized protein YdhG (YjbR/CyaY superfamily)</fullName>
    </submittedName>
</protein>
<dbReference type="Gene3D" id="3.90.1150.200">
    <property type="match status" value="1"/>
</dbReference>
<accession>A0ABT9PGB5</accession>